<keyword evidence="8" id="KW-1185">Reference proteome</keyword>
<sequence length="558" mass="63136">MTNPTKNSQKRKSQTGPSSTKPKKQAIKERRTQPGTTVDLTGPAENSPPSPSPTTASDTCVGDPTVGAPTVKTKKSGAGRPKDSPIWTFFRHHELEDKSVCLAEGCSTKRKGMNTGNDRLHLMKHPVANNEFLAMCEKQKAQKEKGGEKHHQTTLAEMAQARKPYSKENRRQAHYIWTKKGMTEAFFGITAHFANKNTHVRHHLYLSCVSFPPPHKAKNVYELFKQELEKWGINPEKVSVVRTDNASNMIAAFKLYDKKLEECITEEDELQVIEEAMVQRMLDEEEPLEDDEEVDEMAAEVDAFELEASNLFTEYSRYPRFLHTLQLVVKLFEKSPPIEDVMAKVRAIVNSFGHSHTAVAALMARTGSLKLISDNKTRWSSTLLMAERMVKIQAAVETIILVEKLVKVPNLSQGEWLVLKGIVKFLCKFKLITVRMQAEKESTIHKIIPHLKDIVAHLSHMETLAEELDLGSYGIADPFFPLIRKMQVDMVVRFGVWLNPEHLMFEPIMMVATLLHPALRRLLTEKEQTIAMKGVLQYDKKWNSTFNDDSCGSTNTGD</sequence>
<name>A0A1D1VBB0_RAMVA</name>
<feature type="region of interest" description="Disordered" evidence="6">
    <location>
        <begin position="1"/>
        <end position="85"/>
    </location>
</feature>
<gene>
    <name evidence="7" type="primary">RvY_09378-1</name>
    <name evidence="7" type="synonym">RvY_09378.1</name>
    <name evidence="7" type="ORF">RvY_09378</name>
</gene>
<keyword evidence="2" id="KW-0479">Metal-binding</keyword>
<dbReference type="InterPro" id="IPR012337">
    <property type="entry name" value="RNaseH-like_sf"/>
</dbReference>
<dbReference type="SUPFAM" id="SSF53098">
    <property type="entry name" value="Ribonuclease H-like"/>
    <property type="match status" value="1"/>
</dbReference>
<evidence type="ECO:0000256" key="3">
    <source>
        <dbReference type="ARBA" id="ARBA00022771"/>
    </source>
</evidence>
<keyword evidence="4" id="KW-0862">Zinc</keyword>
<dbReference type="GO" id="GO:0005634">
    <property type="term" value="C:nucleus"/>
    <property type="evidence" value="ECO:0007669"/>
    <property type="project" value="UniProtKB-SubCell"/>
</dbReference>
<evidence type="ECO:0000256" key="2">
    <source>
        <dbReference type="ARBA" id="ARBA00022723"/>
    </source>
</evidence>
<proteinExistence type="predicted"/>
<comment type="caution">
    <text evidence="7">The sequence shown here is derived from an EMBL/GenBank/DDBJ whole genome shotgun (WGS) entry which is preliminary data.</text>
</comment>
<evidence type="ECO:0000256" key="4">
    <source>
        <dbReference type="ARBA" id="ARBA00022833"/>
    </source>
</evidence>
<comment type="subcellular location">
    <subcellularLocation>
        <location evidence="1">Nucleus</location>
    </subcellularLocation>
</comment>
<dbReference type="OrthoDB" id="2438421at2759"/>
<protein>
    <recommendedName>
        <fullName evidence="9">DUF659 domain-containing protein</fullName>
    </recommendedName>
</protein>
<evidence type="ECO:0000313" key="7">
    <source>
        <dbReference type="EMBL" id="GAU98200.1"/>
    </source>
</evidence>
<dbReference type="EMBL" id="BDGG01000004">
    <property type="protein sequence ID" value="GAU98200.1"/>
    <property type="molecule type" value="Genomic_DNA"/>
</dbReference>
<evidence type="ECO:0008006" key="9">
    <source>
        <dbReference type="Google" id="ProtNLM"/>
    </source>
</evidence>
<dbReference type="Proteomes" id="UP000186922">
    <property type="component" value="Unassembled WGS sequence"/>
</dbReference>
<evidence type="ECO:0000256" key="5">
    <source>
        <dbReference type="ARBA" id="ARBA00023242"/>
    </source>
</evidence>
<keyword evidence="3" id="KW-0863">Zinc-finger</keyword>
<dbReference type="GO" id="GO:0008270">
    <property type="term" value="F:zinc ion binding"/>
    <property type="evidence" value="ECO:0007669"/>
    <property type="project" value="UniProtKB-KW"/>
</dbReference>
<keyword evidence="5" id="KW-0539">Nucleus</keyword>
<dbReference type="PANTHER" id="PTHR46481">
    <property type="entry name" value="ZINC FINGER BED DOMAIN-CONTAINING PROTEIN 4"/>
    <property type="match status" value="1"/>
</dbReference>
<evidence type="ECO:0000313" key="8">
    <source>
        <dbReference type="Proteomes" id="UP000186922"/>
    </source>
</evidence>
<dbReference type="PANTHER" id="PTHR46481:SF10">
    <property type="entry name" value="ZINC FINGER BED DOMAIN-CONTAINING PROTEIN 39"/>
    <property type="match status" value="1"/>
</dbReference>
<dbReference type="AlphaFoldDB" id="A0A1D1VBB0"/>
<dbReference type="InterPro" id="IPR052035">
    <property type="entry name" value="ZnF_BED_domain_contain"/>
</dbReference>
<evidence type="ECO:0000256" key="1">
    <source>
        <dbReference type="ARBA" id="ARBA00004123"/>
    </source>
</evidence>
<accession>A0A1D1VBB0</accession>
<organism evidence="7 8">
    <name type="scientific">Ramazzottius varieornatus</name>
    <name type="common">Water bear</name>
    <name type="synonym">Tardigrade</name>
    <dbReference type="NCBI Taxonomy" id="947166"/>
    <lineage>
        <taxon>Eukaryota</taxon>
        <taxon>Metazoa</taxon>
        <taxon>Ecdysozoa</taxon>
        <taxon>Tardigrada</taxon>
        <taxon>Eutardigrada</taxon>
        <taxon>Parachela</taxon>
        <taxon>Hypsibioidea</taxon>
        <taxon>Ramazzottiidae</taxon>
        <taxon>Ramazzottius</taxon>
    </lineage>
</organism>
<reference evidence="7 8" key="1">
    <citation type="journal article" date="2016" name="Nat. Commun.">
        <title>Extremotolerant tardigrade genome and improved radiotolerance of human cultured cells by tardigrade-unique protein.</title>
        <authorList>
            <person name="Hashimoto T."/>
            <person name="Horikawa D.D."/>
            <person name="Saito Y."/>
            <person name="Kuwahara H."/>
            <person name="Kozuka-Hata H."/>
            <person name="Shin-I T."/>
            <person name="Minakuchi Y."/>
            <person name="Ohishi K."/>
            <person name="Motoyama A."/>
            <person name="Aizu T."/>
            <person name="Enomoto A."/>
            <person name="Kondo K."/>
            <person name="Tanaka S."/>
            <person name="Hara Y."/>
            <person name="Koshikawa S."/>
            <person name="Sagara H."/>
            <person name="Miura T."/>
            <person name="Yokobori S."/>
            <person name="Miyagawa K."/>
            <person name="Suzuki Y."/>
            <person name="Kubo T."/>
            <person name="Oyama M."/>
            <person name="Kohara Y."/>
            <person name="Fujiyama A."/>
            <person name="Arakawa K."/>
            <person name="Katayama T."/>
            <person name="Toyoda A."/>
            <person name="Kunieda T."/>
        </authorList>
    </citation>
    <scope>NUCLEOTIDE SEQUENCE [LARGE SCALE GENOMIC DNA]</scope>
    <source>
        <strain evidence="7 8">YOKOZUNA-1</strain>
    </source>
</reference>
<evidence type="ECO:0000256" key="6">
    <source>
        <dbReference type="SAM" id="MobiDB-lite"/>
    </source>
</evidence>